<feature type="domain" description="N-sulphoglucosamine sulphohydrolase C-terminal" evidence="1">
    <location>
        <begin position="83"/>
        <end position="182"/>
    </location>
</feature>
<name>X0Y689_9ZZZZ</name>
<gene>
    <name evidence="2" type="ORF">S01H1_78232</name>
</gene>
<protein>
    <recommendedName>
        <fullName evidence="1">N-sulphoglucosamine sulphohydrolase C-terminal domain-containing protein</fullName>
    </recommendedName>
</protein>
<dbReference type="PANTHER" id="PTHR43751:SF3">
    <property type="entry name" value="SULFATASE N-TERMINAL DOMAIN-CONTAINING PROTEIN"/>
    <property type="match status" value="1"/>
</dbReference>
<proteinExistence type="predicted"/>
<dbReference type="InterPro" id="IPR052701">
    <property type="entry name" value="GAG_Ulvan_Degrading_Sulfatases"/>
</dbReference>
<dbReference type="Pfam" id="PF16347">
    <property type="entry name" value="SGSH_C"/>
    <property type="match status" value="1"/>
</dbReference>
<sequence length="230" mass="26088">HGPSHIASLRSDERLTGAGYLDEHVGCMPPRSSVFERIEREEDVELTHRTAGALWMDDCVGTVVGRLRELALEDNTILISCTDHNCFDGKATCYQGGVHIPFAMRWPGRIRAGYECDALIQHIDFVPTILDACGVPVPGGMALDGKSVLPWLTGEKSDDRDRDDLYFEFGYTRAVATRKWKYIAFRYPARLVDDMKSGRVDKAYDMVGRFGAELQIRRYPCYWDPDQLYD</sequence>
<dbReference type="SUPFAM" id="SSF53649">
    <property type="entry name" value="Alkaline phosphatase-like"/>
    <property type="match status" value="1"/>
</dbReference>
<feature type="non-terminal residue" evidence="2">
    <location>
        <position position="230"/>
    </location>
</feature>
<reference evidence="2" key="1">
    <citation type="journal article" date="2014" name="Front. Microbiol.">
        <title>High frequency of phylogenetically diverse reductive dehalogenase-homologous genes in deep subseafloor sedimentary metagenomes.</title>
        <authorList>
            <person name="Kawai M."/>
            <person name="Futagami T."/>
            <person name="Toyoda A."/>
            <person name="Takaki Y."/>
            <person name="Nishi S."/>
            <person name="Hori S."/>
            <person name="Arai W."/>
            <person name="Tsubouchi T."/>
            <person name="Morono Y."/>
            <person name="Uchiyama I."/>
            <person name="Ito T."/>
            <person name="Fujiyama A."/>
            <person name="Inagaki F."/>
            <person name="Takami H."/>
        </authorList>
    </citation>
    <scope>NUCLEOTIDE SEQUENCE</scope>
    <source>
        <strain evidence="2">Expedition CK06-06</strain>
    </source>
</reference>
<dbReference type="InterPro" id="IPR017850">
    <property type="entry name" value="Alkaline_phosphatase_core_sf"/>
</dbReference>
<evidence type="ECO:0000313" key="2">
    <source>
        <dbReference type="EMBL" id="GAG44218.1"/>
    </source>
</evidence>
<accession>X0Y689</accession>
<dbReference type="PANTHER" id="PTHR43751">
    <property type="entry name" value="SULFATASE"/>
    <property type="match status" value="1"/>
</dbReference>
<dbReference type="EMBL" id="BARS01052634">
    <property type="protein sequence ID" value="GAG44218.1"/>
    <property type="molecule type" value="Genomic_DNA"/>
</dbReference>
<evidence type="ECO:0000259" key="1">
    <source>
        <dbReference type="Pfam" id="PF16347"/>
    </source>
</evidence>
<dbReference type="Gene3D" id="3.40.720.10">
    <property type="entry name" value="Alkaline Phosphatase, subunit A"/>
    <property type="match status" value="1"/>
</dbReference>
<comment type="caution">
    <text evidence="2">The sequence shown here is derived from an EMBL/GenBank/DDBJ whole genome shotgun (WGS) entry which is preliminary data.</text>
</comment>
<dbReference type="InterPro" id="IPR032506">
    <property type="entry name" value="SGSH_C"/>
</dbReference>
<organism evidence="2">
    <name type="scientific">marine sediment metagenome</name>
    <dbReference type="NCBI Taxonomy" id="412755"/>
    <lineage>
        <taxon>unclassified sequences</taxon>
        <taxon>metagenomes</taxon>
        <taxon>ecological metagenomes</taxon>
    </lineage>
</organism>
<dbReference type="AlphaFoldDB" id="X0Y689"/>
<feature type="non-terminal residue" evidence="2">
    <location>
        <position position="1"/>
    </location>
</feature>